<dbReference type="PANTHER" id="PTHR40083">
    <property type="entry name" value="UPF0122 PROTEIN CBO2450/CLC_2298"/>
    <property type="match status" value="1"/>
</dbReference>
<dbReference type="Proteomes" id="UP000242850">
    <property type="component" value="Unassembled WGS sequence"/>
</dbReference>
<evidence type="ECO:0000256" key="2">
    <source>
        <dbReference type="ARBA" id="ARBA00024764"/>
    </source>
</evidence>
<dbReference type="Gene3D" id="1.10.10.10">
    <property type="entry name" value="Winged helix-like DNA-binding domain superfamily/Winged helix DNA-binding domain"/>
    <property type="match status" value="1"/>
</dbReference>
<dbReference type="EMBL" id="FNUK01000007">
    <property type="protein sequence ID" value="SEF66837.1"/>
    <property type="molecule type" value="Genomic_DNA"/>
</dbReference>
<dbReference type="HAMAP" id="MF_00245">
    <property type="entry name" value="UPF0122"/>
    <property type="match status" value="1"/>
</dbReference>
<dbReference type="InterPro" id="IPR013324">
    <property type="entry name" value="RNA_pol_sigma_r3/r4-like"/>
</dbReference>
<sequence>MDKLSFIAMLLDFYGNLLTEKQRTIMSYHYEEDMSLSEISELMNISRQAVHDIIKRSEKILLDYEKELGLVDKFLKQRQKLIEIKNMLIKKQYKDLDEIIKMIDELIEA</sequence>
<dbReference type="RefSeq" id="WP_103895715.1">
    <property type="nucleotide sequence ID" value="NZ_FNUK01000007.1"/>
</dbReference>
<comment type="similarity">
    <text evidence="1 3">Belongs to the UPF0122 family.</text>
</comment>
<dbReference type="NCBIfam" id="NF001072">
    <property type="entry name" value="PRK00118.2-2"/>
    <property type="match status" value="1"/>
</dbReference>
<evidence type="ECO:0000313" key="5">
    <source>
        <dbReference type="Proteomes" id="UP000242850"/>
    </source>
</evidence>
<dbReference type="Pfam" id="PF04297">
    <property type="entry name" value="UPF0122"/>
    <property type="match status" value="1"/>
</dbReference>
<protein>
    <recommendedName>
        <fullName evidence="3">UPF0122 protein SAMN05660865_00710</fullName>
    </recommendedName>
</protein>
<dbReference type="InterPro" id="IPR036388">
    <property type="entry name" value="WH-like_DNA-bd_sf"/>
</dbReference>
<dbReference type="NCBIfam" id="NF045758">
    <property type="entry name" value="YlxM"/>
    <property type="match status" value="1"/>
</dbReference>
<comment type="function">
    <text evidence="2 3">Might take part in the signal recognition particle (SRP) pathway. This is inferred from the conservation of its genetic proximity to ftsY/ffh. May be a regulatory protein.</text>
</comment>
<dbReference type="InterPro" id="IPR054831">
    <property type="entry name" value="UPF0122_fam_protein"/>
</dbReference>
<dbReference type="SUPFAM" id="SSF88659">
    <property type="entry name" value="Sigma3 and sigma4 domains of RNA polymerase sigma factors"/>
    <property type="match status" value="1"/>
</dbReference>
<dbReference type="PANTHER" id="PTHR40083:SF1">
    <property type="entry name" value="UPF0122 PROTEIN YLXM"/>
    <property type="match status" value="1"/>
</dbReference>
<evidence type="ECO:0000313" key="4">
    <source>
        <dbReference type="EMBL" id="SEF66837.1"/>
    </source>
</evidence>
<name>A0A1H5TXU3_9CLOT</name>
<dbReference type="AlphaFoldDB" id="A0A1H5TXU3"/>
<evidence type="ECO:0000256" key="1">
    <source>
        <dbReference type="ARBA" id="ARBA00008720"/>
    </source>
</evidence>
<dbReference type="InterPro" id="IPR007394">
    <property type="entry name" value="UPF0122"/>
</dbReference>
<organism evidence="4 5">
    <name type="scientific">Caloramator fervidus</name>
    <dbReference type="NCBI Taxonomy" id="29344"/>
    <lineage>
        <taxon>Bacteria</taxon>
        <taxon>Bacillati</taxon>
        <taxon>Bacillota</taxon>
        <taxon>Clostridia</taxon>
        <taxon>Eubacteriales</taxon>
        <taxon>Clostridiaceae</taxon>
        <taxon>Caloramator</taxon>
    </lineage>
</organism>
<keyword evidence="5" id="KW-1185">Reference proteome</keyword>
<evidence type="ECO:0000256" key="3">
    <source>
        <dbReference type="HAMAP-Rule" id="MF_00245"/>
    </source>
</evidence>
<reference evidence="5" key="1">
    <citation type="submission" date="2016-10" db="EMBL/GenBank/DDBJ databases">
        <authorList>
            <person name="Varghese N."/>
            <person name="Submissions S."/>
        </authorList>
    </citation>
    <scope>NUCLEOTIDE SEQUENCE [LARGE SCALE GENOMIC DNA]</scope>
    <source>
        <strain evidence="5">DSM 5463</strain>
    </source>
</reference>
<gene>
    <name evidence="4" type="ORF">SAMN05660865_00710</name>
</gene>
<dbReference type="OrthoDB" id="6392at2"/>
<proteinExistence type="inferred from homology"/>
<accession>A0A1H5TXU3</accession>